<name>A0ABS9BC60_9BACT</name>
<evidence type="ECO:0000313" key="7">
    <source>
        <dbReference type="EMBL" id="MCF1713042.1"/>
    </source>
</evidence>
<reference evidence="7 8" key="1">
    <citation type="submission" date="2022-01" db="EMBL/GenBank/DDBJ databases">
        <title>Flavihumibacter sp. nov., isolated from sediment of a river.</title>
        <authorList>
            <person name="Liu H."/>
        </authorList>
    </citation>
    <scope>NUCLEOTIDE SEQUENCE [LARGE SCALE GENOMIC DNA]</scope>
    <source>
        <strain evidence="7 8">RY-1</strain>
    </source>
</reference>
<feature type="transmembrane region" description="Helical" evidence="5">
    <location>
        <begin position="137"/>
        <end position="157"/>
    </location>
</feature>
<evidence type="ECO:0000256" key="4">
    <source>
        <dbReference type="ARBA" id="ARBA00023136"/>
    </source>
</evidence>
<dbReference type="Proteomes" id="UP001200145">
    <property type="component" value="Unassembled WGS sequence"/>
</dbReference>
<sequence>MLTWVSQSISRVIDFFYPPFKRFLPIQTFRYIACGGGNTALDIFIYFISYNYILNKQDVHLGFQVFGREAVITPHIMAFIIAFCISFPLGFFLNRTVVFNDSVLRGRVQLFRYVLLVTACIFLNYIFIKLFVEQFGIYPTVAKIFTTVIVVTFSYLAQRNFTFKK</sequence>
<keyword evidence="3 5" id="KW-1133">Transmembrane helix</keyword>
<proteinExistence type="predicted"/>
<dbReference type="EMBL" id="JAKEVY010000001">
    <property type="protein sequence ID" value="MCF1713042.1"/>
    <property type="molecule type" value="Genomic_DNA"/>
</dbReference>
<keyword evidence="8" id="KW-1185">Reference proteome</keyword>
<evidence type="ECO:0000259" key="6">
    <source>
        <dbReference type="Pfam" id="PF04138"/>
    </source>
</evidence>
<protein>
    <submittedName>
        <fullName evidence="7">GtrA family protein</fullName>
    </submittedName>
</protein>
<feature type="transmembrane region" description="Helical" evidence="5">
    <location>
        <begin position="72"/>
        <end position="93"/>
    </location>
</feature>
<organism evidence="7 8">
    <name type="scientific">Flavihumibacter fluminis</name>
    <dbReference type="NCBI Taxonomy" id="2909236"/>
    <lineage>
        <taxon>Bacteria</taxon>
        <taxon>Pseudomonadati</taxon>
        <taxon>Bacteroidota</taxon>
        <taxon>Chitinophagia</taxon>
        <taxon>Chitinophagales</taxon>
        <taxon>Chitinophagaceae</taxon>
        <taxon>Flavihumibacter</taxon>
    </lineage>
</organism>
<comment type="caution">
    <text evidence="7">The sequence shown here is derived from an EMBL/GenBank/DDBJ whole genome shotgun (WGS) entry which is preliminary data.</text>
</comment>
<dbReference type="RefSeq" id="WP_234863460.1">
    <property type="nucleotide sequence ID" value="NZ_JAKEVY010000001.1"/>
</dbReference>
<feature type="domain" description="GtrA/DPMS transmembrane" evidence="6">
    <location>
        <begin position="30"/>
        <end position="163"/>
    </location>
</feature>
<comment type="subcellular location">
    <subcellularLocation>
        <location evidence="1">Membrane</location>
        <topology evidence="1">Multi-pass membrane protein</topology>
    </subcellularLocation>
</comment>
<feature type="transmembrane region" description="Helical" evidence="5">
    <location>
        <begin position="113"/>
        <end position="131"/>
    </location>
</feature>
<evidence type="ECO:0000256" key="5">
    <source>
        <dbReference type="SAM" id="Phobius"/>
    </source>
</evidence>
<evidence type="ECO:0000256" key="1">
    <source>
        <dbReference type="ARBA" id="ARBA00004141"/>
    </source>
</evidence>
<evidence type="ECO:0000256" key="2">
    <source>
        <dbReference type="ARBA" id="ARBA00022692"/>
    </source>
</evidence>
<keyword evidence="2 5" id="KW-0812">Transmembrane</keyword>
<evidence type="ECO:0000256" key="3">
    <source>
        <dbReference type="ARBA" id="ARBA00022989"/>
    </source>
</evidence>
<gene>
    <name evidence="7" type="ORF">L0U88_00185</name>
</gene>
<dbReference type="Pfam" id="PF04138">
    <property type="entry name" value="GtrA_DPMS_TM"/>
    <property type="match status" value="1"/>
</dbReference>
<accession>A0ABS9BC60</accession>
<feature type="transmembrane region" description="Helical" evidence="5">
    <location>
        <begin position="31"/>
        <end position="52"/>
    </location>
</feature>
<keyword evidence="4 5" id="KW-0472">Membrane</keyword>
<evidence type="ECO:0000313" key="8">
    <source>
        <dbReference type="Proteomes" id="UP001200145"/>
    </source>
</evidence>
<dbReference type="InterPro" id="IPR007267">
    <property type="entry name" value="GtrA_DPMS_TM"/>
</dbReference>